<feature type="region of interest" description="Disordered" evidence="1">
    <location>
        <begin position="1"/>
        <end position="31"/>
    </location>
</feature>
<evidence type="ECO:0008006" key="3">
    <source>
        <dbReference type="Google" id="ProtNLM"/>
    </source>
</evidence>
<name>A0A8S5RT89_9CAUD</name>
<sequence>MATKTTTRKAPARKTAARKSPARKAAPVVEAETKETAAKKLEISVVGTTREGFKRVKIGDVTAVFDPELFNDIELVEMLGELQNGKVLTLPTLLLKVLGGDNDMKQKLYDQLRLPTGRVPADAAGEFIFDLMQVIAPKSPTSQD</sequence>
<protein>
    <recommendedName>
        <fullName evidence="3">Tail assembly chaperone</fullName>
    </recommendedName>
</protein>
<organism evidence="2">
    <name type="scientific">Siphoviridae sp. ct3Mm15</name>
    <dbReference type="NCBI Taxonomy" id="2827558"/>
    <lineage>
        <taxon>Viruses</taxon>
        <taxon>Duplodnaviria</taxon>
        <taxon>Heunggongvirae</taxon>
        <taxon>Uroviricota</taxon>
        <taxon>Caudoviricetes</taxon>
    </lineage>
</organism>
<evidence type="ECO:0000313" key="2">
    <source>
        <dbReference type="EMBL" id="DAE92562.1"/>
    </source>
</evidence>
<dbReference type="EMBL" id="BK057802">
    <property type="protein sequence ID" value="DAE92562.1"/>
    <property type="molecule type" value="Genomic_DNA"/>
</dbReference>
<reference evidence="2" key="1">
    <citation type="journal article" date="2021" name="Proc. Natl. Acad. Sci. U.S.A.">
        <title>A Catalog of Tens of Thousands of Viruses from Human Metagenomes Reveals Hidden Associations with Chronic Diseases.</title>
        <authorList>
            <person name="Tisza M.J."/>
            <person name="Buck C.B."/>
        </authorList>
    </citation>
    <scope>NUCLEOTIDE SEQUENCE</scope>
    <source>
        <strain evidence="2">Ct3Mm15</strain>
    </source>
</reference>
<proteinExistence type="predicted"/>
<evidence type="ECO:0000256" key="1">
    <source>
        <dbReference type="SAM" id="MobiDB-lite"/>
    </source>
</evidence>
<accession>A0A8S5RT89</accession>
<feature type="compositionally biased region" description="Basic residues" evidence="1">
    <location>
        <begin position="1"/>
        <end position="22"/>
    </location>
</feature>